<accession>A0A7W3FLU4</accession>
<dbReference type="AlphaFoldDB" id="A0A7W3FLU4"/>
<dbReference type="Proteomes" id="UP000547058">
    <property type="component" value="Unassembled WGS sequence"/>
</dbReference>
<dbReference type="RefSeq" id="WP_182339040.1">
    <property type="nucleotide sequence ID" value="NZ_JACGXS010000003.1"/>
</dbReference>
<evidence type="ECO:0000313" key="2">
    <source>
        <dbReference type="Proteomes" id="UP000547058"/>
    </source>
</evidence>
<comment type="caution">
    <text evidence="1">The sequence shown here is derived from an EMBL/GenBank/DDBJ whole genome shotgun (WGS) entry which is preliminary data.</text>
</comment>
<sequence length="47" mass="5476">MNNKVVAVQVTPLRLARWKAPYRYTQSEIVSLDRFARIARSTSTPKR</sequence>
<evidence type="ECO:0000313" key="1">
    <source>
        <dbReference type="EMBL" id="MBA8681909.1"/>
    </source>
</evidence>
<protein>
    <submittedName>
        <fullName evidence="1">Uncharacterized protein</fullName>
    </submittedName>
</protein>
<name>A0A7W3FLU4_9GAMM</name>
<organism evidence="1 2">
    <name type="scientific">Stenotrophomonas tumulicola</name>
    <dbReference type="NCBI Taxonomy" id="1685415"/>
    <lineage>
        <taxon>Bacteria</taxon>
        <taxon>Pseudomonadati</taxon>
        <taxon>Pseudomonadota</taxon>
        <taxon>Gammaproteobacteria</taxon>
        <taxon>Lysobacterales</taxon>
        <taxon>Lysobacteraceae</taxon>
        <taxon>Stenotrophomonas</taxon>
    </lineage>
</organism>
<keyword evidence="2" id="KW-1185">Reference proteome</keyword>
<proteinExistence type="predicted"/>
<gene>
    <name evidence="1" type="ORF">H4O11_08775</name>
</gene>
<reference evidence="1 2" key="1">
    <citation type="submission" date="2020-08" db="EMBL/GenBank/DDBJ databases">
        <title>Stenotrophomonas tumulicola JCM 30961.</title>
        <authorList>
            <person name="Deng Y."/>
        </authorList>
    </citation>
    <scope>NUCLEOTIDE SEQUENCE [LARGE SCALE GENOMIC DNA]</scope>
    <source>
        <strain evidence="1 2">JCM 30961</strain>
    </source>
</reference>
<dbReference type="EMBL" id="JACGXS010000003">
    <property type="protein sequence ID" value="MBA8681909.1"/>
    <property type="molecule type" value="Genomic_DNA"/>
</dbReference>